<evidence type="ECO:0000313" key="3">
    <source>
        <dbReference type="Proteomes" id="UP000192360"/>
    </source>
</evidence>
<proteinExistence type="predicted"/>
<gene>
    <name evidence="2" type="ORF">SAMN05660703_2256</name>
</gene>
<sequence>MKVSINQSSIKQKEIVKVVIFSIIILGYALYQAGYALGKLLYHLAH</sequence>
<name>A0A1W2AVL0_9FLAO</name>
<keyword evidence="1" id="KW-1133">Transmembrane helix</keyword>
<keyword evidence="1" id="KW-0812">Transmembrane</keyword>
<evidence type="ECO:0000313" key="2">
    <source>
        <dbReference type="EMBL" id="SMC64664.1"/>
    </source>
</evidence>
<evidence type="ECO:0000256" key="1">
    <source>
        <dbReference type="SAM" id="Phobius"/>
    </source>
</evidence>
<feature type="transmembrane region" description="Helical" evidence="1">
    <location>
        <begin position="15"/>
        <end position="37"/>
    </location>
</feature>
<protein>
    <submittedName>
        <fullName evidence="2">Uncharacterized protein</fullName>
    </submittedName>
</protein>
<dbReference type="OrthoDB" id="9979655at2"/>
<accession>A0A1W2AVL0</accession>
<dbReference type="Proteomes" id="UP000192360">
    <property type="component" value="Unassembled WGS sequence"/>
</dbReference>
<dbReference type="AlphaFoldDB" id="A0A1W2AVL0"/>
<dbReference type="STRING" id="504486.SAMN05660703_2256"/>
<keyword evidence="3" id="KW-1185">Reference proteome</keyword>
<keyword evidence="1" id="KW-0472">Membrane</keyword>
<dbReference type="EMBL" id="FWXO01000003">
    <property type="protein sequence ID" value="SMC64664.1"/>
    <property type="molecule type" value="Genomic_DNA"/>
</dbReference>
<reference evidence="2 3" key="1">
    <citation type="submission" date="2017-04" db="EMBL/GenBank/DDBJ databases">
        <authorList>
            <person name="Afonso C.L."/>
            <person name="Miller P.J."/>
            <person name="Scott M.A."/>
            <person name="Spackman E."/>
            <person name="Goraichik I."/>
            <person name="Dimitrov K.M."/>
            <person name="Suarez D.L."/>
            <person name="Swayne D.E."/>
        </authorList>
    </citation>
    <scope>NUCLEOTIDE SEQUENCE [LARGE SCALE GENOMIC DNA]</scope>
    <source>
        <strain evidence="2 3">DSM 21164</strain>
    </source>
</reference>
<organism evidence="2 3">
    <name type="scientific">Cellulophaga tyrosinoxydans</name>
    <dbReference type="NCBI Taxonomy" id="504486"/>
    <lineage>
        <taxon>Bacteria</taxon>
        <taxon>Pseudomonadati</taxon>
        <taxon>Bacteroidota</taxon>
        <taxon>Flavobacteriia</taxon>
        <taxon>Flavobacteriales</taxon>
        <taxon>Flavobacteriaceae</taxon>
        <taxon>Cellulophaga</taxon>
    </lineage>
</organism>
<dbReference type="RefSeq" id="WP_159447294.1">
    <property type="nucleotide sequence ID" value="NZ_FWXO01000003.1"/>
</dbReference>